<evidence type="ECO:0000256" key="1">
    <source>
        <dbReference type="SAM" id="SignalP"/>
    </source>
</evidence>
<evidence type="ECO:0000313" key="2">
    <source>
        <dbReference type="EMBL" id="TFB88515.1"/>
    </source>
</evidence>
<feature type="chain" id="PRO_5039626061" description="SipW-cognate class signal peptide" evidence="1">
    <location>
        <begin position="24"/>
        <end position="235"/>
    </location>
</feature>
<keyword evidence="1" id="KW-0732">Signal</keyword>
<dbReference type="OrthoDB" id="5106225at2"/>
<accession>A0A1H8AJX9</accession>
<proteinExistence type="predicted"/>
<dbReference type="STRING" id="1424661.SAMN05216281_101177"/>
<dbReference type="RefSeq" id="WP_092106311.1">
    <property type="nucleotide sequence ID" value="NZ_FOCN01000001.1"/>
</dbReference>
<keyword evidence="3" id="KW-1185">Reference proteome</keyword>
<evidence type="ECO:0000313" key="3">
    <source>
        <dbReference type="Proteomes" id="UP000297654"/>
    </source>
</evidence>
<protein>
    <recommendedName>
        <fullName evidence="4">SipW-cognate class signal peptide</fullName>
    </recommendedName>
</protein>
<gene>
    <name evidence="2" type="ORF">E3O10_11985</name>
</gene>
<evidence type="ECO:0008006" key="4">
    <source>
        <dbReference type="Google" id="ProtNLM"/>
    </source>
</evidence>
<organism evidence="2 3">
    <name type="scientific">Cryobacterium luteum</name>
    <dbReference type="NCBI Taxonomy" id="1424661"/>
    <lineage>
        <taxon>Bacteria</taxon>
        <taxon>Bacillati</taxon>
        <taxon>Actinomycetota</taxon>
        <taxon>Actinomycetes</taxon>
        <taxon>Micrococcales</taxon>
        <taxon>Microbacteriaceae</taxon>
        <taxon>Cryobacterium</taxon>
    </lineage>
</organism>
<sequence length="235" mass="23945">MLNRKKAIVGAGGVAVALTMALAALGPTGAYFSDTAQGEITGSLGSIKISGSGGSGSEGLNLKFSNLLPGEALQTQTVGYENTGRSNQDVWVVFNDADALHALNDLGNFGAFNVTANDTTVFNSTNLADGKAPLSKCGTLAAPGVDDGGILCHPLPKMVQVASNVAPNTWSGPDGHISFGFAYPEFERNGVSKSLDNASNVKGGGAWNSYPVAAPTMNGLPYQIVATQVGQKPGL</sequence>
<dbReference type="EMBL" id="SOFF01000031">
    <property type="protein sequence ID" value="TFB88515.1"/>
    <property type="molecule type" value="Genomic_DNA"/>
</dbReference>
<comment type="caution">
    <text evidence="2">The sequence shown here is derived from an EMBL/GenBank/DDBJ whole genome shotgun (WGS) entry which is preliminary data.</text>
</comment>
<name>A0A1H8AJX9_9MICO</name>
<dbReference type="Proteomes" id="UP000297654">
    <property type="component" value="Unassembled WGS sequence"/>
</dbReference>
<feature type="signal peptide" evidence="1">
    <location>
        <begin position="1"/>
        <end position="23"/>
    </location>
</feature>
<dbReference type="AlphaFoldDB" id="A0A1H8AJX9"/>
<reference evidence="2 3" key="1">
    <citation type="submission" date="2019-03" db="EMBL/GenBank/DDBJ databases">
        <title>Genomics of glacier-inhabiting Cryobacterium strains.</title>
        <authorList>
            <person name="Liu Q."/>
            <person name="Xin Y.-H."/>
        </authorList>
    </citation>
    <scope>NUCLEOTIDE SEQUENCE [LARGE SCALE GENOMIC DNA]</scope>
    <source>
        <strain evidence="2 3">Hh15</strain>
    </source>
</reference>